<dbReference type="RefSeq" id="WP_132949704.1">
    <property type="nucleotide sequence ID" value="NZ_SLUL01000030.1"/>
</dbReference>
<keyword evidence="2" id="KW-1185">Reference proteome</keyword>
<organism evidence="1 2">
    <name type="scientific">Thermolongibacillus altinsuensis</name>
    <dbReference type="NCBI Taxonomy" id="575256"/>
    <lineage>
        <taxon>Bacteria</taxon>
        <taxon>Bacillati</taxon>
        <taxon>Bacillota</taxon>
        <taxon>Bacilli</taxon>
        <taxon>Bacillales</taxon>
        <taxon>Anoxybacillaceae</taxon>
        <taxon>Thermolongibacillus</taxon>
    </lineage>
</organism>
<dbReference type="OrthoDB" id="9843991at2"/>
<protein>
    <recommendedName>
        <fullName evidence="3">HEAT repeat protein</fullName>
    </recommendedName>
</protein>
<evidence type="ECO:0000313" key="2">
    <source>
        <dbReference type="Proteomes" id="UP000295658"/>
    </source>
</evidence>
<gene>
    <name evidence="1" type="ORF">EDD69_1304</name>
</gene>
<dbReference type="AlphaFoldDB" id="A0A4R1Q608"/>
<accession>A0A4R1Q608</accession>
<dbReference type="EMBL" id="SLUL01000030">
    <property type="protein sequence ID" value="TCL43133.1"/>
    <property type="molecule type" value="Genomic_DNA"/>
</dbReference>
<evidence type="ECO:0008006" key="3">
    <source>
        <dbReference type="Google" id="ProtNLM"/>
    </source>
</evidence>
<comment type="caution">
    <text evidence="1">The sequence shown here is derived from an EMBL/GenBank/DDBJ whole genome shotgun (WGS) entry which is preliminary data.</text>
</comment>
<dbReference type="Proteomes" id="UP000295658">
    <property type="component" value="Unassembled WGS sequence"/>
</dbReference>
<evidence type="ECO:0000313" key="1">
    <source>
        <dbReference type="EMBL" id="TCL43133.1"/>
    </source>
</evidence>
<proteinExistence type="predicted"/>
<reference evidence="1 2" key="1">
    <citation type="submission" date="2019-03" db="EMBL/GenBank/DDBJ databases">
        <title>Genomic Encyclopedia of Type Strains, Phase IV (KMG-IV): sequencing the most valuable type-strain genomes for metagenomic binning, comparative biology and taxonomic classification.</title>
        <authorList>
            <person name="Goeker M."/>
        </authorList>
    </citation>
    <scope>NUCLEOTIDE SEQUENCE [LARGE SCALE GENOMIC DNA]</scope>
    <source>
        <strain evidence="1 2">DSM 24979</strain>
    </source>
</reference>
<name>A0A4R1Q608_9BACL</name>
<sequence length="387" mass="43971">MSIKKLLVISGVIGTTLISSTVLASNYSFTITEKSNLPDKQIIKELKHYKKLESLNSIESEVERKKSIANYLNGLSEKELLETAAEMVNADEEFEVDGRILVPYIKEKWKDGIPNDTLEILKDKEYHPKFRMFVLDGMTHQKIKDKTLKNDEFISTLKGIIKDKKENEFLRAYALKKLQDNDNLNHEEFNLAALVFDETEPGEVRGSAITAMRRTKDPNFKNTIHRILKNKEIKDKEVIRYAVVSAAKADLLGEYLDEVNELAVNSDSADFTNTIIYALGLLGNQEAVKSIVNLNYSEENKDIMRFSLRKNEQTILTMIDKKFPSETIEAGIKAAIYGNITTALPKIKDIQGSQLDKKLIQLATDAINLINPEDTIDPEVQKKWEGR</sequence>